<protein>
    <submittedName>
        <fullName evidence="1">Uncharacterized protein</fullName>
    </submittedName>
</protein>
<organism evidence="1 2">
    <name type="scientific">Luteolibacter pohnpeiensis</name>
    <dbReference type="NCBI Taxonomy" id="454153"/>
    <lineage>
        <taxon>Bacteria</taxon>
        <taxon>Pseudomonadati</taxon>
        <taxon>Verrucomicrobiota</taxon>
        <taxon>Verrucomicrobiia</taxon>
        <taxon>Verrucomicrobiales</taxon>
        <taxon>Verrucomicrobiaceae</taxon>
        <taxon>Luteolibacter</taxon>
    </lineage>
</organism>
<keyword evidence="2" id="KW-1185">Reference proteome</keyword>
<reference evidence="1" key="1">
    <citation type="submission" date="2021-01" db="EMBL/GenBank/DDBJ databases">
        <title>Modified the classification status of verrucomicrobia.</title>
        <authorList>
            <person name="Feng X."/>
        </authorList>
    </citation>
    <scope>NUCLEOTIDE SEQUENCE</scope>
    <source>
        <strain evidence="1">KCTC 22041</strain>
    </source>
</reference>
<evidence type="ECO:0000313" key="2">
    <source>
        <dbReference type="Proteomes" id="UP000603141"/>
    </source>
</evidence>
<dbReference type="AlphaFoldDB" id="A0A934S6L1"/>
<comment type="caution">
    <text evidence="1">The sequence shown here is derived from an EMBL/GenBank/DDBJ whole genome shotgun (WGS) entry which is preliminary data.</text>
</comment>
<sequence length="81" mass="9185">MGREYKIKCAPFKDSDLANLLHKLPSPIARPKLQEIYNYRIDNDGYYLIDHFVNRSVAAQALQLFLDAALSSSDSVSIEEP</sequence>
<name>A0A934S6L1_9BACT</name>
<dbReference type="Proteomes" id="UP000603141">
    <property type="component" value="Unassembled WGS sequence"/>
</dbReference>
<gene>
    <name evidence="1" type="ORF">JIN85_16570</name>
</gene>
<accession>A0A934S6L1</accession>
<dbReference type="EMBL" id="JAENIJ010000032">
    <property type="protein sequence ID" value="MBK1884035.1"/>
    <property type="molecule type" value="Genomic_DNA"/>
</dbReference>
<evidence type="ECO:0000313" key="1">
    <source>
        <dbReference type="EMBL" id="MBK1884035.1"/>
    </source>
</evidence>
<proteinExistence type="predicted"/>
<dbReference type="RefSeq" id="WP_200272808.1">
    <property type="nucleotide sequence ID" value="NZ_JAENIJ010000032.1"/>
</dbReference>